<name>R0M4B9_NOSB1</name>
<keyword evidence="2" id="KW-0378">Hydrolase</keyword>
<evidence type="ECO:0000259" key="1">
    <source>
        <dbReference type="Pfam" id="PF00692"/>
    </source>
</evidence>
<gene>
    <name evidence="2" type="primary">DUT</name>
    <name evidence="2" type="ORF">NBO_360g0003</name>
</gene>
<dbReference type="AlphaFoldDB" id="R0M4B9"/>
<dbReference type="GO" id="GO:0016787">
    <property type="term" value="F:hydrolase activity"/>
    <property type="evidence" value="ECO:0007669"/>
    <property type="project" value="UniProtKB-KW"/>
</dbReference>
<dbReference type="Gene3D" id="2.70.40.10">
    <property type="match status" value="1"/>
</dbReference>
<dbReference type="Pfam" id="PF00692">
    <property type="entry name" value="dUTPase"/>
    <property type="match status" value="1"/>
</dbReference>
<protein>
    <submittedName>
        <fullName evidence="2">Deoxyuridine 5'-triphosphate nucleotidohydrolase</fullName>
    </submittedName>
</protein>
<dbReference type="InterPro" id="IPR036157">
    <property type="entry name" value="dUTPase-like_sf"/>
</dbReference>
<accession>R0M4B9</accession>
<dbReference type="VEuPathDB" id="MicrosporidiaDB:NBO_360g0003"/>
<keyword evidence="3" id="KW-1185">Reference proteome</keyword>
<feature type="domain" description="dUTPase-like" evidence="1">
    <location>
        <begin position="20"/>
        <end position="109"/>
    </location>
</feature>
<sequence>MKILIEVLEGGKKPVYENGIYKCFVSKNSEIPPNSGGLVPMGIRIKVPNTHFINVCGSMFRSVAGVGDSDYRGPMYFIVYNNTCEPLKFKKGDQAGYFVVIKIKTPPIELLK</sequence>
<reference evidence="2 3" key="1">
    <citation type="journal article" date="2013" name="BMC Genomics">
        <title>Comparative genomics of parasitic silkworm microsporidia reveal an association between genome expansion and host adaptation.</title>
        <authorList>
            <person name="Pan G."/>
            <person name="Xu J."/>
            <person name="Li T."/>
            <person name="Xia Q."/>
            <person name="Liu S.L."/>
            <person name="Zhang G."/>
            <person name="Li S."/>
            <person name="Li C."/>
            <person name="Liu H."/>
            <person name="Yang L."/>
            <person name="Liu T."/>
            <person name="Zhang X."/>
            <person name="Wu Z."/>
            <person name="Fan W."/>
            <person name="Dang X."/>
            <person name="Xiang H."/>
            <person name="Tao M."/>
            <person name="Li Y."/>
            <person name="Hu J."/>
            <person name="Li Z."/>
            <person name="Lin L."/>
            <person name="Luo J."/>
            <person name="Geng L."/>
            <person name="Wang L."/>
            <person name="Long M."/>
            <person name="Wan Y."/>
            <person name="He N."/>
            <person name="Zhang Z."/>
            <person name="Lu C."/>
            <person name="Keeling P.J."/>
            <person name="Wang J."/>
            <person name="Xiang Z."/>
            <person name="Zhou Z."/>
        </authorList>
    </citation>
    <scope>NUCLEOTIDE SEQUENCE [LARGE SCALE GENOMIC DNA]</scope>
    <source>
        <strain evidence="3">CQ1 / CVCC 102059</strain>
    </source>
</reference>
<proteinExistence type="predicted"/>
<evidence type="ECO:0000313" key="3">
    <source>
        <dbReference type="Proteomes" id="UP000016927"/>
    </source>
</evidence>
<dbReference type="SUPFAM" id="SSF51283">
    <property type="entry name" value="dUTPase-like"/>
    <property type="match status" value="1"/>
</dbReference>
<dbReference type="OrthoDB" id="10261072at2759"/>
<evidence type="ECO:0000313" key="2">
    <source>
        <dbReference type="EMBL" id="EOB12834.1"/>
    </source>
</evidence>
<dbReference type="EMBL" id="KB909268">
    <property type="protein sequence ID" value="EOB12834.1"/>
    <property type="molecule type" value="Genomic_DNA"/>
</dbReference>
<organism evidence="2 3">
    <name type="scientific">Nosema bombycis (strain CQ1 / CVCC 102059)</name>
    <name type="common">Microsporidian parasite</name>
    <name type="synonym">Pebrine of silkworm</name>
    <dbReference type="NCBI Taxonomy" id="578461"/>
    <lineage>
        <taxon>Eukaryota</taxon>
        <taxon>Fungi</taxon>
        <taxon>Fungi incertae sedis</taxon>
        <taxon>Microsporidia</taxon>
        <taxon>Nosematidae</taxon>
        <taxon>Nosema</taxon>
    </lineage>
</organism>
<dbReference type="HOGENOM" id="CLU_165612_0_0_1"/>
<dbReference type="STRING" id="578461.R0M4B9"/>
<dbReference type="Proteomes" id="UP000016927">
    <property type="component" value="Unassembled WGS sequence"/>
</dbReference>
<dbReference type="InterPro" id="IPR029054">
    <property type="entry name" value="dUTPase-like"/>
</dbReference>